<protein>
    <submittedName>
        <fullName evidence="2">Uncharacterized protein</fullName>
    </submittedName>
</protein>
<dbReference type="Proteomes" id="UP000682802">
    <property type="component" value="Plasmid p1"/>
</dbReference>
<dbReference type="EMBL" id="CP076130">
    <property type="protein sequence ID" value="QWG10608.1"/>
    <property type="molecule type" value="Genomic_DNA"/>
</dbReference>
<feature type="region of interest" description="Disordered" evidence="1">
    <location>
        <begin position="26"/>
        <end position="95"/>
    </location>
</feature>
<evidence type="ECO:0000313" key="2">
    <source>
        <dbReference type="EMBL" id="QWG10608.1"/>
    </source>
</evidence>
<accession>A0ABX8H4H4</accession>
<evidence type="ECO:0000313" key="3">
    <source>
        <dbReference type="Proteomes" id="UP000682802"/>
    </source>
</evidence>
<dbReference type="PROSITE" id="PS51257">
    <property type="entry name" value="PROKAR_LIPOPROTEIN"/>
    <property type="match status" value="1"/>
</dbReference>
<keyword evidence="2" id="KW-0614">Plasmid</keyword>
<name>A0ABX8H4H4_9BACT</name>
<dbReference type="RefSeq" id="WP_144077101.1">
    <property type="nucleotide sequence ID" value="NZ_CP076130.1"/>
</dbReference>
<feature type="compositionally biased region" description="Low complexity" evidence="1">
    <location>
        <begin position="72"/>
        <end position="81"/>
    </location>
</feature>
<geneLocation type="plasmid" evidence="2 3">
    <name>p1</name>
</geneLocation>
<keyword evidence="3" id="KW-1185">Reference proteome</keyword>
<organism evidence="2 3">
    <name type="scientific">Flammeovirga kamogawensis</name>
    <dbReference type="NCBI Taxonomy" id="373891"/>
    <lineage>
        <taxon>Bacteria</taxon>
        <taxon>Pseudomonadati</taxon>
        <taxon>Bacteroidota</taxon>
        <taxon>Cytophagia</taxon>
        <taxon>Cytophagales</taxon>
        <taxon>Flammeovirgaceae</taxon>
        <taxon>Flammeovirga</taxon>
    </lineage>
</organism>
<proteinExistence type="predicted"/>
<sequence length="184" mass="19305">MKKVFFTIVSAFVIVSCNSSNDVAPIYPGDDKDGGIEATPPTDGEDGTDKDGDTDIDAGIPPIIDGDKPEDGTPTTPPLTDIDPEYNNPGNGDTPIDGAPVIGYIEKRGGRNIVFKTNQTSAVGEAVYNESDIHTITFTQYSGIGGSGGETTIYTVVSITGSTLKLSSENDILYLDTTSGYITK</sequence>
<evidence type="ECO:0000256" key="1">
    <source>
        <dbReference type="SAM" id="MobiDB-lite"/>
    </source>
</evidence>
<gene>
    <name evidence="2" type="ORF">KM029_24815</name>
</gene>
<reference evidence="2 3" key="1">
    <citation type="submission" date="2021-05" db="EMBL/GenBank/DDBJ databases">
        <title>Comparative genomic studies on the polysaccharide-degrading batcterial strains of the Flammeovirga genus.</title>
        <authorList>
            <person name="Zewei F."/>
            <person name="Zheng Z."/>
            <person name="Yu L."/>
            <person name="Ruyue G."/>
            <person name="Yanhong M."/>
            <person name="Yuanyuan C."/>
            <person name="Jingyan G."/>
            <person name="Wenjun H."/>
        </authorList>
    </citation>
    <scope>NUCLEOTIDE SEQUENCE [LARGE SCALE GENOMIC DNA]</scope>
    <source>
        <strain evidence="2 3">YS10</strain>
        <plasmid evidence="2 3">p1</plasmid>
    </source>
</reference>